<name>A0AAV5SYH9_9BILA</name>
<reference evidence="3" key="1">
    <citation type="submission" date="2023-10" db="EMBL/GenBank/DDBJ databases">
        <title>Genome assembly of Pristionchus species.</title>
        <authorList>
            <person name="Yoshida K."/>
            <person name="Sommer R.J."/>
        </authorList>
    </citation>
    <scope>NUCLEOTIDE SEQUENCE</scope>
    <source>
        <strain evidence="3">RS0144</strain>
    </source>
</reference>
<evidence type="ECO:0000259" key="2">
    <source>
        <dbReference type="Pfam" id="PF21166"/>
    </source>
</evidence>
<accession>A0AAV5SYH9</accession>
<keyword evidence="4" id="KW-1185">Reference proteome</keyword>
<dbReference type="Pfam" id="PF21166">
    <property type="entry name" value="LSM12_LSM"/>
    <property type="match status" value="1"/>
</dbReference>
<evidence type="ECO:0000313" key="4">
    <source>
        <dbReference type="Proteomes" id="UP001432027"/>
    </source>
</evidence>
<gene>
    <name evidence="3" type="ORF">PENTCL1PPCAC_9992</name>
</gene>
<protein>
    <recommendedName>
        <fullName evidence="2">LSM12 LSM domain-containing protein</fullName>
    </recommendedName>
</protein>
<sequence>MAWGQSAQSAPPHEQQPVGLSFFPSAGTKVEFTTALGGTVTGNVVAFDIGLNVLAVKEAVGGGKTLLRVFNIKLISDIREISCATDESTADAAASAQSSQQQANERKIAAVTKRLAEALSE</sequence>
<evidence type="ECO:0000256" key="1">
    <source>
        <dbReference type="SAM" id="MobiDB-lite"/>
    </source>
</evidence>
<dbReference type="AlphaFoldDB" id="A0AAV5SYH9"/>
<evidence type="ECO:0000313" key="3">
    <source>
        <dbReference type="EMBL" id="GMS87817.1"/>
    </source>
</evidence>
<dbReference type="EMBL" id="BTSX01000003">
    <property type="protein sequence ID" value="GMS87817.1"/>
    <property type="molecule type" value="Genomic_DNA"/>
</dbReference>
<organism evidence="3 4">
    <name type="scientific">Pristionchus entomophagus</name>
    <dbReference type="NCBI Taxonomy" id="358040"/>
    <lineage>
        <taxon>Eukaryota</taxon>
        <taxon>Metazoa</taxon>
        <taxon>Ecdysozoa</taxon>
        <taxon>Nematoda</taxon>
        <taxon>Chromadorea</taxon>
        <taxon>Rhabditida</taxon>
        <taxon>Rhabditina</taxon>
        <taxon>Diplogasteromorpha</taxon>
        <taxon>Diplogasteroidea</taxon>
        <taxon>Neodiplogasteridae</taxon>
        <taxon>Pristionchus</taxon>
    </lineage>
</organism>
<dbReference type="InterPro" id="IPR048478">
    <property type="entry name" value="LSM12_LSM"/>
</dbReference>
<feature type="region of interest" description="Disordered" evidence="1">
    <location>
        <begin position="1"/>
        <end position="20"/>
    </location>
</feature>
<feature type="non-terminal residue" evidence="3">
    <location>
        <position position="121"/>
    </location>
</feature>
<feature type="domain" description="LSM12 LSM" evidence="2">
    <location>
        <begin position="25"/>
        <end position="77"/>
    </location>
</feature>
<dbReference type="Proteomes" id="UP001432027">
    <property type="component" value="Unassembled WGS sequence"/>
</dbReference>
<comment type="caution">
    <text evidence="3">The sequence shown here is derived from an EMBL/GenBank/DDBJ whole genome shotgun (WGS) entry which is preliminary data.</text>
</comment>
<proteinExistence type="predicted"/>